<accession>B7FPF6</accession>
<feature type="repeat" description="TPR" evidence="3">
    <location>
        <begin position="915"/>
        <end position="948"/>
    </location>
</feature>
<reference evidence="5 6" key="1">
    <citation type="journal article" date="2008" name="Nature">
        <title>The Phaeodactylum genome reveals the evolutionary history of diatom genomes.</title>
        <authorList>
            <person name="Bowler C."/>
            <person name="Allen A.E."/>
            <person name="Badger J.H."/>
            <person name="Grimwood J."/>
            <person name="Jabbari K."/>
            <person name="Kuo A."/>
            <person name="Maheswari U."/>
            <person name="Martens C."/>
            <person name="Maumus F."/>
            <person name="Otillar R.P."/>
            <person name="Rayko E."/>
            <person name="Salamov A."/>
            <person name="Vandepoele K."/>
            <person name="Beszteri B."/>
            <person name="Gruber A."/>
            <person name="Heijde M."/>
            <person name="Katinka M."/>
            <person name="Mock T."/>
            <person name="Valentin K."/>
            <person name="Verret F."/>
            <person name="Berges J.A."/>
            <person name="Brownlee C."/>
            <person name="Cadoret J.P."/>
            <person name="Chiovitti A."/>
            <person name="Choi C.J."/>
            <person name="Coesel S."/>
            <person name="De Martino A."/>
            <person name="Detter J.C."/>
            <person name="Durkin C."/>
            <person name="Falciatore A."/>
            <person name="Fournet J."/>
            <person name="Haruta M."/>
            <person name="Huysman M.J."/>
            <person name="Jenkins B.D."/>
            <person name="Jiroutova K."/>
            <person name="Jorgensen R.E."/>
            <person name="Joubert Y."/>
            <person name="Kaplan A."/>
            <person name="Kroger N."/>
            <person name="Kroth P.G."/>
            <person name="La Roche J."/>
            <person name="Lindquist E."/>
            <person name="Lommer M."/>
            <person name="Martin-Jezequel V."/>
            <person name="Lopez P.J."/>
            <person name="Lucas S."/>
            <person name="Mangogna M."/>
            <person name="McGinnis K."/>
            <person name="Medlin L.K."/>
            <person name="Montsant A."/>
            <person name="Oudot-Le Secq M.P."/>
            <person name="Napoli C."/>
            <person name="Obornik M."/>
            <person name="Parker M.S."/>
            <person name="Petit J.L."/>
            <person name="Porcel B.M."/>
            <person name="Poulsen N."/>
            <person name="Robison M."/>
            <person name="Rychlewski L."/>
            <person name="Rynearson T.A."/>
            <person name="Schmutz J."/>
            <person name="Shapiro H."/>
            <person name="Siaut M."/>
            <person name="Stanley M."/>
            <person name="Sussman M.R."/>
            <person name="Taylor A.R."/>
            <person name="Vardi A."/>
            <person name="von Dassow P."/>
            <person name="Vyverman W."/>
            <person name="Willis A."/>
            <person name="Wyrwicz L.S."/>
            <person name="Rokhsar D.S."/>
            <person name="Weissenbach J."/>
            <person name="Armbrust E.V."/>
            <person name="Green B.R."/>
            <person name="Van de Peer Y."/>
            <person name="Grigoriev I.V."/>
        </authorList>
    </citation>
    <scope>NUCLEOTIDE SEQUENCE [LARGE SCALE GENOMIC DNA]</scope>
    <source>
        <strain evidence="5 6">CCAP 1055/1</strain>
    </source>
</reference>
<dbReference type="GO" id="GO:0016593">
    <property type="term" value="C:Cdc73/Paf1 complex"/>
    <property type="evidence" value="ECO:0007669"/>
    <property type="project" value="TreeGrafter"/>
</dbReference>
<dbReference type="eggNOG" id="KOG2002">
    <property type="taxonomic scope" value="Eukaryota"/>
</dbReference>
<dbReference type="PaxDb" id="2850-Phatr42758"/>
<dbReference type="Gene3D" id="1.25.40.10">
    <property type="entry name" value="Tetratricopeptide repeat domain"/>
    <property type="match status" value="3"/>
</dbReference>
<organism evidence="5 6">
    <name type="scientific">Phaeodactylum tricornutum (strain CCAP 1055/1)</name>
    <dbReference type="NCBI Taxonomy" id="556484"/>
    <lineage>
        <taxon>Eukaryota</taxon>
        <taxon>Sar</taxon>
        <taxon>Stramenopiles</taxon>
        <taxon>Ochrophyta</taxon>
        <taxon>Bacillariophyta</taxon>
        <taxon>Bacillariophyceae</taxon>
        <taxon>Bacillariophycidae</taxon>
        <taxon>Naviculales</taxon>
        <taxon>Phaeodactylaceae</taxon>
        <taxon>Phaeodactylum</taxon>
    </lineage>
</organism>
<dbReference type="STRING" id="556484.B7FPF6"/>
<feature type="compositionally biased region" description="Acidic residues" evidence="4">
    <location>
        <begin position="1241"/>
        <end position="1250"/>
    </location>
</feature>
<name>B7FPF6_PHATC</name>
<keyword evidence="1" id="KW-0677">Repeat</keyword>
<dbReference type="PANTHER" id="PTHR14027">
    <property type="entry name" value="RNA POLYMERASE-ASSOCIATED PROTEIN CTR9"/>
    <property type="match status" value="1"/>
</dbReference>
<evidence type="ECO:0000256" key="2">
    <source>
        <dbReference type="ARBA" id="ARBA00022803"/>
    </source>
</evidence>
<dbReference type="GeneID" id="7196135"/>
<feature type="compositionally biased region" description="Basic and acidic residues" evidence="4">
    <location>
        <begin position="1251"/>
        <end position="1262"/>
    </location>
</feature>
<dbReference type="RefSeq" id="XP_002176706.1">
    <property type="nucleotide sequence ID" value="XM_002176670.1"/>
</dbReference>
<proteinExistence type="predicted"/>
<dbReference type="OrthoDB" id="343875at2759"/>
<dbReference type="SUPFAM" id="SSF48452">
    <property type="entry name" value="TPR-like"/>
    <property type="match status" value="3"/>
</dbReference>
<dbReference type="Proteomes" id="UP000000759">
    <property type="component" value="Chromosome 1"/>
</dbReference>
<reference evidence="6" key="2">
    <citation type="submission" date="2008-08" db="EMBL/GenBank/DDBJ databases">
        <authorList>
            <consortium name="Diatom Consortium"/>
            <person name="Grigoriev I."/>
            <person name="Grimwood J."/>
            <person name="Kuo A."/>
            <person name="Otillar R.P."/>
            <person name="Salamov A."/>
            <person name="Detter J.C."/>
            <person name="Lindquist E."/>
            <person name="Shapiro H."/>
            <person name="Lucas S."/>
            <person name="Glavina del Rio T."/>
            <person name="Pitluck S."/>
            <person name="Rokhsar D."/>
            <person name="Bowler C."/>
        </authorList>
    </citation>
    <scope>GENOME REANNOTATION</scope>
    <source>
        <strain evidence="6">CCAP 1055/1</strain>
    </source>
</reference>
<dbReference type="GO" id="GO:0006368">
    <property type="term" value="P:transcription elongation by RNA polymerase II"/>
    <property type="evidence" value="ECO:0007669"/>
    <property type="project" value="TreeGrafter"/>
</dbReference>
<dbReference type="GO" id="GO:0006355">
    <property type="term" value="P:regulation of DNA-templated transcription"/>
    <property type="evidence" value="ECO:0007669"/>
    <property type="project" value="InterPro"/>
</dbReference>
<evidence type="ECO:0000256" key="3">
    <source>
        <dbReference type="PROSITE-ProRule" id="PRU00339"/>
    </source>
</evidence>
<feature type="repeat" description="TPR" evidence="3">
    <location>
        <begin position="433"/>
        <end position="466"/>
    </location>
</feature>
<gene>
    <name evidence="5" type="ORF">PHATRDRAFT_42758</name>
</gene>
<protein>
    <submittedName>
        <fullName evidence="5">Uncharacterized protein</fullName>
    </submittedName>
</protein>
<dbReference type="InParanoid" id="B7FPF6"/>
<dbReference type="EMBL" id="CM000605">
    <property type="protein sequence ID" value="EEC51169.1"/>
    <property type="molecule type" value="Genomic_DNA"/>
</dbReference>
<dbReference type="GO" id="GO:0000993">
    <property type="term" value="F:RNA polymerase II complex binding"/>
    <property type="evidence" value="ECO:0007669"/>
    <property type="project" value="TreeGrafter"/>
</dbReference>
<feature type="region of interest" description="Disordered" evidence="4">
    <location>
        <begin position="1"/>
        <end position="22"/>
    </location>
</feature>
<feature type="repeat" description="TPR" evidence="3">
    <location>
        <begin position="576"/>
        <end position="609"/>
    </location>
</feature>
<keyword evidence="6" id="KW-1185">Reference proteome</keyword>
<evidence type="ECO:0000256" key="4">
    <source>
        <dbReference type="SAM" id="MobiDB-lite"/>
    </source>
</evidence>
<sequence>MSATPVSPTPVEPNDADDEPVMPSFHIPIRSSIQFPDNDSLHHARFIEIFPEEMRDTPVSTLLHVLKDESAELSTWADAGWHYMVQKKNRESLTILEEACDTTAATTTTTPSNDVDKTERVRILAATGIAHLSSNGAADATSGNTAKRSNVLDEARQQADQKFTQAGKIDPFFPMTWIGRGMLNLWQGKHDQATFFFQTTLKQCGPVLPALLGTAAVSFAQGDYTAAQTAYGQALRKYPHASGAASRVGFGLASYALGQVDRAKAAFRRATAIDPENVEAMVGTAILDMASVDVSDKDYAAKMEEAIRVMSMANLLNHENAMVQNHLANHYFWKWTPVNGTVEVTKGSQLVQMPSQAVPLEPGERIRIGTKFETTVQDVEDDSNNNTASTFTVTDSWSEGSATGLKVWKKDYDRVIALAKGAYGSTNVQSMQAESLFFLARVYHVRGETDHALKFYEKACKLAPALTPARFGLAQTLIVKEDYSAAKKQLQQVLATASNATDALALLGLLEARSGKQVEEGLMHLRKATELDPLNTDLVVLEAMALQKYENNNVKSLERYKKALLLMERKTTKVSYEIYANCGVLCHELKRHDEALDMYRRALAVLDEDGFKGAAVFQLADGPERGRIRHVDNAMFNAFVNSNLLVEVLDRHSKTFVKVLDVLEADVAGILSKGDRVSLGDGFETKVVSWESRDGAIVLELADEYDPMDTDSKKAPLLVVRENNLLSIPEAITVAFNIARLHEATGRTVAAIEIHKAILKRNPAYVNSYLRLACIAVDCGSLKEGSEWLKIAASTAPGNPEVLTLVGNLHLSLCDWAPAQSVFDGLLSKKIPNVDAYASLSLGNIYFANLHVNEDKRYDKHLQYAADYYRRILAKDPANAYAANGIGTVLAEKAEIFKAKEVFNRVREVSGDSIPDALLNLGHIFLAQKKHPEALQMYTNYMKRTEDGTTPTTAKSRVDDVVSVLLYIAFAFFDWARHTELANDSSAAPADGRYREAMQHLNLAIGKGSKQDLVLKYNLCMTKLQAANCVLQKLTRNIPRSVEEVEEALRGLEESFQIVEQIVKDKADGKKVNISSTTLQDFVKHCKANILSAQSHLEDERKRAKEAEVEREIRRLAAEEATIKERLRMDQAAMDAHKLQEEKDQKAEAKMKQVEELQSNWREEKETKQSEKEKRARGRKDEMTADEVGLVVEDDNHQATNGHGLFDDSDDDSEIVDSLPNETKGIGGLEKSTSSTKDLFGDSDDDQSGNDEDRKGTVKPDATKAAITSMDLFGDSDEDDIEVAYGATKPTSEESKKEPPATSNDLFGDTDEDSDAEPSTNSAKRPNESGIAELDDDGQPNKKARL</sequence>
<evidence type="ECO:0000313" key="6">
    <source>
        <dbReference type="Proteomes" id="UP000000759"/>
    </source>
</evidence>
<dbReference type="Pfam" id="PF14559">
    <property type="entry name" value="TPR_19"/>
    <property type="match status" value="1"/>
</dbReference>
<evidence type="ECO:0000256" key="1">
    <source>
        <dbReference type="ARBA" id="ARBA00022737"/>
    </source>
</evidence>
<dbReference type="PANTHER" id="PTHR14027:SF2">
    <property type="entry name" value="RNA POLYMERASE-ASSOCIATED PROTEIN CTR9 HOMOLOG"/>
    <property type="match status" value="1"/>
</dbReference>
<dbReference type="InterPro" id="IPR031101">
    <property type="entry name" value="Ctr9"/>
</dbReference>
<feature type="repeat" description="TPR" evidence="3">
    <location>
        <begin position="244"/>
        <end position="277"/>
    </location>
</feature>
<evidence type="ECO:0000313" key="5">
    <source>
        <dbReference type="EMBL" id="EEC51169.1"/>
    </source>
</evidence>
<dbReference type="KEGG" id="pti:PHATRDRAFT_42758"/>
<dbReference type="SMART" id="SM00028">
    <property type="entry name" value="TPR"/>
    <property type="match status" value="11"/>
</dbReference>
<dbReference type="Pfam" id="PF13181">
    <property type="entry name" value="TPR_8"/>
    <property type="match status" value="1"/>
</dbReference>
<keyword evidence="2 3" id="KW-0802">TPR repeat</keyword>
<dbReference type="PROSITE" id="PS50005">
    <property type="entry name" value="TPR"/>
    <property type="match status" value="4"/>
</dbReference>
<dbReference type="InterPro" id="IPR011990">
    <property type="entry name" value="TPR-like_helical_dom_sf"/>
</dbReference>
<dbReference type="InterPro" id="IPR019734">
    <property type="entry name" value="TPR_rpt"/>
</dbReference>
<dbReference type="Pfam" id="PF13432">
    <property type="entry name" value="TPR_16"/>
    <property type="match status" value="1"/>
</dbReference>
<feature type="compositionally biased region" description="Basic and acidic residues" evidence="4">
    <location>
        <begin position="1137"/>
        <end position="1183"/>
    </location>
</feature>
<feature type="region of interest" description="Disordered" evidence="4">
    <location>
        <begin position="1137"/>
        <end position="1346"/>
    </location>
</feature>